<feature type="region of interest" description="Disordered" evidence="6">
    <location>
        <begin position="25"/>
        <end position="73"/>
    </location>
</feature>
<keyword evidence="1" id="KW-0479">Metal-binding</keyword>
<evidence type="ECO:0000256" key="4">
    <source>
        <dbReference type="ARBA" id="ARBA00023242"/>
    </source>
</evidence>
<dbReference type="SMART" id="SM00066">
    <property type="entry name" value="GAL4"/>
    <property type="match status" value="1"/>
</dbReference>
<dbReference type="Proteomes" id="UP000624404">
    <property type="component" value="Unassembled WGS sequence"/>
</dbReference>
<gene>
    <name evidence="8" type="ORF">SCLTRI_LOCUS6293</name>
</gene>
<evidence type="ECO:0000256" key="1">
    <source>
        <dbReference type="ARBA" id="ARBA00022723"/>
    </source>
</evidence>
<evidence type="ECO:0000256" key="2">
    <source>
        <dbReference type="ARBA" id="ARBA00023015"/>
    </source>
</evidence>
<evidence type="ECO:0000256" key="5">
    <source>
        <dbReference type="SAM" id="Coils"/>
    </source>
</evidence>
<dbReference type="GO" id="GO:0000978">
    <property type="term" value="F:RNA polymerase II cis-regulatory region sequence-specific DNA binding"/>
    <property type="evidence" value="ECO:0007669"/>
    <property type="project" value="TreeGrafter"/>
</dbReference>
<dbReference type="InterPro" id="IPR001138">
    <property type="entry name" value="Zn2Cys6_DnaBD"/>
</dbReference>
<dbReference type="CDD" id="cd12148">
    <property type="entry name" value="fungal_TF_MHR"/>
    <property type="match status" value="1"/>
</dbReference>
<keyword evidence="3" id="KW-0804">Transcription</keyword>
<dbReference type="AlphaFoldDB" id="A0A8H2ZS27"/>
<protein>
    <submittedName>
        <fullName evidence="8">C3971d9f-fef7-4e60-98df-8a1ebf0a9edd</fullName>
    </submittedName>
</protein>
<keyword evidence="2" id="KW-0805">Transcription regulation</keyword>
<dbReference type="InterPro" id="IPR007219">
    <property type="entry name" value="XnlR_reg_dom"/>
</dbReference>
<dbReference type="InterPro" id="IPR036864">
    <property type="entry name" value="Zn2-C6_fun-type_DNA-bd_sf"/>
</dbReference>
<evidence type="ECO:0000256" key="6">
    <source>
        <dbReference type="SAM" id="MobiDB-lite"/>
    </source>
</evidence>
<evidence type="ECO:0000259" key="7">
    <source>
        <dbReference type="PROSITE" id="PS50048"/>
    </source>
</evidence>
<evidence type="ECO:0000313" key="9">
    <source>
        <dbReference type="Proteomes" id="UP000624404"/>
    </source>
</evidence>
<keyword evidence="4" id="KW-0539">Nucleus</keyword>
<feature type="coiled-coil region" evidence="5">
    <location>
        <begin position="126"/>
        <end position="153"/>
    </location>
</feature>
<keyword evidence="5" id="KW-0175">Coiled coil</keyword>
<dbReference type="Gene3D" id="4.10.240.10">
    <property type="entry name" value="Zn(2)-C6 fungal-type DNA-binding domain"/>
    <property type="match status" value="1"/>
</dbReference>
<dbReference type="PROSITE" id="PS50048">
    <property type="entry name" value="ZN2_CY6_FUNGAL_2"/>
    <property type="match status" value="1"/>
</dbReference>
<evidence type="ECO:0000313" key="8">
    <source>
        <dbReference type="EMBL" id="CAD6446501.1"/>
    </source>
</evidence>
<dbReference type="InterPro" id="IPR051127">
    <property type="entry name" value="Fungal_SecMet_Regulators"/>
</dbReference>
<feature type="domain" description="Zn(2)-C6 fungal-type" evidence="7">
    <location>
        <begin position="82"/>
        <end position="111"/>
    </location>
</feature>
<name>A0A8H2ZS27_9HELO</name>
<dbReference type="PROSITE" id="PS00463">
    <property type="entry name" value="ZN2_CY6_FUNGAL_1"/>
    <property type="match status" value="1"/>
</dbReference>
<dbReference type="GO" id="GO:0000981">
    <property type="term" value="F:DNA-binding transcription factor activity, RNA polymerase II-specific"/>
    <property type="evidence" value="ECO:0007669"/>
    <property type="project" value="InterPro"/>
</dbReference>
<evidence type="ECO:0000256" key="3">
    <source>
        <dbReference type="ARBA" id="ARBA00023163"/>
    </source>
</evidence>
<dbReference type="GO" id="GO:0000435">
    <property type="term" value="P:positive regulation of transcription from RNA polymerase II promoter by galactose"/>
    <property type="evidence" value="ECO:0007669"/>
    <property type="project" value="TreeGrafter"/>
</dbReference>
<dbReference type="CDD" id="cd00067">
    <property type="entry name" value="GAL4"/>
    <property type="match status" value="1"/>
</dbReference>
<sequence length="792" mass="86804">MNILELQVNDLNYIAESPIAIPVFDNMNGQQSSESPADTGAQSGKKRKSITGEGESTTNGISRDREGAPHTRAKRNRYISIACNECKRRKIKCNGNTPCQRCGNLNLECQYAPNCCTNGFKESEEFRQMNSQLASLQEQVDNLYANLNAMRAAGGGSGDGSIPYGTSSERSVSISQHSGAQALSPMSRYKPVPRHPSFRGPTSSAFGLDVAKNTLHNMGYQGLADEGIATQDPTPMPSPPPARPRALPSINFNGARAPDPMRSVNRDEMIRLCRVYEEEMGLMYPILDIEELIIHGCNLFDFIDAAVRNGLATSNNNQGINDINSCKLKAVMAISMIVEGCGQSDLAYRLFESVREAADRALHDEFVEVKNLPFLVLVSMFHFHCDEEALAWRIIGQVARMSIELGLHRRDSFLRIVIDDKERMAITKLFWSIYVLDRRWSFGTGMPFALQDSDLDPNLPEPDDTVPYLHVMIAYSRIGSKVWRSICSFSPTPSMTINTEELDYLDYQITQWQKTIPPHLQLPTANSPRASTRGVHRLQILLYLRANQMRILIYRPVLHSASAIQEHVQHASTVVEFAKDTIRALTHLNQTTDIYRAQQVCFNYFLISALAVIFLASCHAPVTFSSICRDEFYMALDLVKGFSNKSFVSKRLWKTIKGLKEVAPKLGLCPASNNNLTVTLGADDAQSTAALAMAGLAGHEITGLGAGFETNGPGSGQGIGTGTGSSPMTGNQMSYEMTHLFEAALGIGVGQNGYGVSNGIDGTPGLGGESVGGVGPAFGDGDELFRQLRDLF</sequence>
<proteinExistence type="predicted"/>
<reference evidence="8" key="1">
    <citation type="submission" date="2020-10" db="EMBL/GenBank/DDBJ databases">
        <authorList>
            <person name="Kusch S."/>
        </authorList>
    </citation>
    <scope>NUCLEOTIDE SEQUENCE</scope>
    <source>
        <strain evidence="8">SwB9</strain>
    </source>
</reference>
<feature type="compositionally biased region" description="Polar residues" evidence="6">
    <location>
        <begin position="27"/>
        <end position="42"/>
    </location>
</feature>
<dbReference type="SUPFAM" id="SSF57701">
    <property type="entry name" value="Zn2/Cys6 DNA-binding domain"/>
    <property type="match status" value="1"/>
</dbReference>
<dbReference type="Pfam" id="PF00172">
    <property type="entry name" value="Zn_clus"/>
    <property type="match status" value="1"/>
</dbReference>
<dbReference type="PANTHER" id="PTHR47424:SF5">
    <property type="entry name" value="ZN(II)2CYS6 TRANSCRIPTION FACTOR (EUROFUNG)"/>
    <property type="match status" value="1"/>
</dbReference>
<keyword evidence="9" id="KW-1185">Reference proteome</keyword>
<dbReference type="SMART" id="SM00906">
    <property type="entry name" value="Fungal_trans"/>
    <property type="match status" value="1"/>
</dbReference>
<dbReference type="OrthoDB" id="3971593at2759"/>
<dbReference type="GO" id="GO:0005634">
    <property type="term" value="C:nucleus"/>
    <property type="evidence" value="ECO:0007669"/>
    <property type="project" value="TreeGrafter"/>
</dbReference>
<dbReference type="PANTHER" id="PTHR47424">
    <property type="entry name" value="REGULATORY PROTEIN GAL4"/>
    <property type="match status" value="1"/>
</dbReference>
<accession>A0A8H2ZS27</accession>
<dbReference type="GO" id="GO:0006351">
    <property type="term" value="P:DNA-templated transcription"/>
    <property type="evidence" value="ECO:0007669"/>
    <property type="project" value="InterPro"/>
</dbReference>
<dbReference type="EMBL" id="CAJHIA010000021">
    <property type="protein sequence ID" value="CAD6446501.1"/>
    <property type="molecule type" value="Genomic_DNA"/>
</dbReference>
<organism evidence="8 9">
    <name type="scientific">Sclerotinia trifoliorum</name>
    <dbReference type="NCBI Taxonomy" id="28548"/>
    <lineage>
        <taxon>Eukaryota</taxon>
        <taxon>Fungi</taxon>
        <taxon>Dikarya</taxon>
        <taxon>Ascomycota</taxon>
        <taxon>Pezizomycotina</taxon>
        <taxon>Leotiomycetes</taxon>
        <taxon>Helotiales</taxon>
        <taxon>Sclerotiniaceae</taxon>
        <taxon>Sclerotinia</taxon>
    </lineage>
</organism>
<dbReference type="Pfam" id="PF04082">
    <property type="entry name" value="Fungal_trans"/>
    <property type="match status" value="1"/>
</dbReference>
<dbReference type="GO" id="GO:0008270">
    <property type="term" value="F:zinc ion binding"/>
    <property type="evidence" value="ECO:0007669"/>
    <property type="project" value="InterPro"/>
</dbReference>
<comment type="caution">
    <text evidence="8">The sequence shown here is derived from an EMBL/GenBank/DDBJ whole genome shotgun (WGS) entry which is preliminary data.</text>
</comment>